<name>A0A2T0MR14_9ACTN</name>
<evidence type="ECO:0000259" key="13">
    <source>
        <dbReference type="PROSITE" id="PS50929"/>
    </source>
</evidence>
<dbReference type="GO" id="GO:0016887">
    <property type="term" value="F:ATP hydrolysis activity"/>
    <property type="evidence" value="ECO:0007669"/>
    <property type="project" value="InterPro"/>
</dbReference>
<dbReference type="Gene3D" id="1.20.1560.10">
    <property type="entry name" value="ABC transporter type 1, transmembrane domain"/>
    <property type="match status" value="1"/>
</dbReference>
<reference evidence="14 15" key="1">
    <citation type="submission" date="2018-03" db="EMBL/GenBank/DDBJ databases">
        <title>Genomic Encyclopedia of Type Strains, Phase III (KMG-III): the genomes of soil and plant-associated and newly described type strains.</title>
        <authorList>
            <person name="Whitman W."/>
        </authorList>
    </citation>
    <scope>NUCLEOTIDE SEQUENCE [LARGE SCALE GENOMIC DNA]</scope>
    <source>
        <strain evidence="14 15">CGMCC 4.7104</strain>
    </source>
</reference>
<dbReference type="AlphaFoldDB" id="A0A2T0MR14"/>
<evidence type="ECO:0000256" key="11">
    <source>
        <dbReference type="SAM" id="Phobius"/>
    </source>
</evidence>
<comment type="caution">
    <text evidence="14">The sequence shown here is derived from an EMBL/GenBank/DDBJ whole genome shotgun (WGS) entry which is preliminary data.</text>
</comment>
<dbReference type="GO" id="GO:0045454">
    <property type="term" value="P:cell redox homeostasis"/>
    <property type="evidence" value="ECO:0007669"/>
    <property type="project" value="InterPro"/>
</dbReference>
<dbReference type="Gene3D" id="3.40.50.300">
    <property type="entry name" value="P-loop containing nucleotide triphosphate hydrolases"/>
    <property type="match status" value="1"/>
</dbReference>
<dbReference type="InterPro" id="IPR027417">
    <property type="entry name" value="P-loop_NTPase"/>
</dbReference>
<dbReference type="PANTHER" id="PTHR24221">
    <property type="entry name" value="ATP-BINDING CASSETTE SUB-FAMILY B"/>
    <property type="match status" value="1"/>
</dbReference>
<evidence type="ECO:0000256" key="6">
    <source>
        <dbReference type="ARBA" id="ARBA00022741"/>
    </source>
</evidence>
<evidence type="ECO:0000256" key="1">
    <source>
        <dbReference type="ARBA" id="ARBA00004429"/>
    </source>
</evidence>
<evidence type="ECO:0000259" key="12">
    <source>
        <dbReference type="PROSITE" id="PS50893"/>
    </source>
</evidence>
<feature type="transmembrane region" description="Helical" evidence="11">
    <location>
        <begin position="130"/>
        <end position="152"/>
    </location>
</feature>
<keyword evidence="9 11" id="KW-0472">Membrane</keyword>
<dbReference type="GO" id="GO:0005524">
    <property type="term" value="F:ATP binding"/>
    <property type="evidence" value="ECO:0007669"/>
    <property type="project" value="UniProtKB-KW"/>
</dbReference>
<evidence type="ECO:0000256" key="3">
    <source>
        <dbReference type="ARBA" id="ARBA00022475"/>
    </source>
</evidence>
<feature type="transmembrane region" description="Helical" evidence="11">
    <location>
        <begin position="158"/>
        <end position="177"/>
    </location>
</feature>
<dbReference type="GO" id="GO:0005886">
    <property type="term" value="C:plasma membrane"/>
    <property type="evidence" value="ECO:0007669"/>
    <property type="project" value="UniProtKB-SubCell"/>
</dbReference>
<accession>A0A2T0MR14</accession>
<dbReference type="GO" id="GO:0140359">
    <property type="term" value="F:ABC-type transporter activity"/>
    <property type="evidence" value="ECO:0007669"/>
    <property type="project" value="InterPro"/>
</dbReference>
<dbReference type="EMBL" id="PVNG01000016">
    <property type="protein sequence ID" value="PRX60656.1"/>
    <property type="molecule type" value="Genomic_DNA"/>
</dbReference>
<dbReference type="Pfam" id="PF00664">
    <property type="entry name" value="ABC_membrane"/>
    <property type="match status" value="1"/>
</dbReference>
<dbReference type="InterPro" id="IPR014223">
    <property type="entry name" value="ABC_CydC/D"/>
</dbReference>
<evidence type="ECO:0000313" key="15">
    <source>
        <dbReference type="Proteomes" id="UP000238312"/>
    </source>
</evidence>
<evidence type="ECO:0000256" key="4">
    <source>
        <dbReference type="ARBA" id="ARBA00022519"/>
    </source>
</evidence>
<evidence type="ECO:0000256" key="2">
    <source>
        <dbReference type="ARBA" id="ARBA00022448"/>
    </source>
</evidence>
<dbReference type="InterPro" id="IPR003593">
    <property type="entry name" value="AAA+_ATPase"/>
</dbReference>
<keyword evidence="4" id="KW-0997">Cell inner membrane</keyword>
<dbReference type="FunFam" id="3.40.50.300:FF:000221">
    <property type="entry name" value="Multidrug ABC transporter ATP-binding protein"/>
    <property type="match status" value="1"/>
</dbReference>
<evidence type="ECO:0000256" key="9">
    <source>
        <dbReference type="ARBA" id="ARBA00023136"/>
    </source>
</evidence>
<dbReference type="OrthoDB" id="9806127at2"/>
<dbReference type="PROSITE" id="PS50893">
    <property type="entry name" value="ABC_TRANSPORTER_2"/>
    <property type="match status" value="1"/>
</dbReference>
<keyword evidence="15" id="KW-1185">Reference proteome</keyword>
<gene>
    <name evidence="14" type="ORF">B0I32_11647</name>
</gene>
<evidence type="ECO:0000256" key="7">
    <source>
        <dbReference type="ARBA" id="ARBA00022840"/>
    </source>
</evidence>
<dbReference type="PROSITE" id="PS00211">
    <property type="entry name" value="ABC_TRANSPORTER_1"/>
    <property type="match status" value="1"/>
</dbReference>
<dbReference type="InterPro" id="IPR011527">
    <property type="entry name" value="ABC1_TM_dom"/>
</dbReference>
<keyword evidence="5 11" id="KW-0812">Transmembrane</keyword>
<evidence type="ECO:0000256" key="8">
    <source>
        <dbReference type="ARBA" id="ARBA00022989"/>
    </source>
</evidence>
<keyword evidence="3" id="KW-1003">Cell membrane</keyword>
<comment type="subcellular location">
    <subcellularLocation>
        <location evidence="1">Cell inner membrane</location>
        <topology evidence="1">Multi-pass membrane protein</topology>
    </subcellularLocation>
</comment>
<sequence length="577" mass="60388">MISGLRPLLSVVRPYRLHLAGAIGSGVLDQALTVAIAAAGAWVAGAAITGAGVAQLRPGLIVLACLVLPRAVLAFVESHLAHDMAFRILVDIRERLYVGFERIAPAHPKGHRSGDLAATVMDDVERLEVFFAHTLSPLCVAVVVPAGSVAALSFIHPALALVVLPVAGLVAFVPAWLRGRATVQGRAWRLRLGRLNATAVDGVQGLREIAAFGQEERFLVRLGAHGRDLHEAQLAHARRVGAERAATDLLIGLGVVGVLAGSAVLVAAGAMPVALYPAAVVLAAAALAPVTKLGDAARELGVVAAAGERVFAVVHAPAMAPEPAAPAPLPARPAALGVSFRDVSFRYGPGLPPAVSGVTFDIAAGETVALVGHSGAGKSTLTNLLLRFWDPEAGSVRVAGHDLRDLADQELRELICVVPQEIYLLNRTVAENIALGRPGASREEIETAARAALAHDFITEELPDGYDTVVGEWGARVSGGQRQRIAIARALLRDAPVLILDEPVSNVDAESERLLGLAMARVRAGRTTLLVAHRLSTIRTADRLIVLDRGEVAEVGTHAELVAAGGTYARLVRHQLR</sequence>
<dbReference type="GO" id="GO:0034775">
    <property type="term" value="P:glutathione transmembrane transport"/>
    <property type="evidence" value="ECO:0007669"/>
    <property type="project" value="InterPro"/>
</dbReference>
<keyword evidence="6" id="KW-0547">Nucleotide-binding</keyword>
<protein>
    <submittedName>
        <fullName evidence="14">ATP-binding cassette subfamily B protein/ATP-binding cassette subfamily C protein CydCD</fullName>
    </submittedName>
</protein>
<dbReference type="SMART" id="SM00382">
    <property type="entry name" value="AAA"/>
    <property type="match status" value="1"/>
</dbReference>
<dbReference type="Proteomes" id="UP000238312">
    <property type="component" value="Unassembled WGS sequence"/>
</dbReference>
<comment type="similarity">
    <text evidence="10">Belongs to the ABC transporter superfamily. Siderophore-Fe(3+) uptake transporter (SIUT) (TC 3.A.1.21) family.</text>
</comment>
<keyword evidence="8 11" id="KW-1133">Transmembrane helix</keyword>
<feature type="domain" description="ABC transporter" evidence="12">
    <location>
        <begin position="338"/>
        <end position="574"/>
    </location>
</feature>
<organism evidence="14 15">
    <name type="scientific">Nonomuraea fuscirosea</name>
    <dbReference type="NCBI Taxonomy" id="1291556"/>
    <lineage>
        <taxon>Bacteria</taxon>
        <taxon>Bacillati</taxon>
        <taxon>Actinomycetota</taxon>
        <taxon>Actinomycetes</taxon>
        <taxon>Streptosporangiales</taxon>
        <taxon>Streptosporangiaceae</taxon>
        <taxon>Nonomuraea</taxon>
    </lineage>
</organism>
<dbReference type="InterPro" id="IPR039421">
    <property type="entry name" value="Type_1_exporter"/>
</dbReference>
<evidence type="ECO:0000256" key="5">
    <source>
        <dbReference type="ARBA" id="ARBA00022692"/>
    </source>
</evidence>
<dbReference type="SUPFAM" id="SSF90123">
    <property type="entry name" value="ABC transporter transmembrane region"/>
    <property type="match status" value="1"/>
</dbReference>
<proteinExistence type="inferred from homology"/>
<keyword evidence="2" id="KW-0813">Transport</keyword>
<feature type="transmembrane region" description="Helical" evidence="11">
    <location>
        <begin position="249"/>
        <end position="268"/>
    </location>
</feature>
<dbReference type="SUPFAM" id="SSF52540">
    <property type="entry name" value="P-loop containing nucleoside triphosphate hydrolases"/>
    <property type="match status" value="1"/>
</dbReference>
<dbReference type="NCBIfam" id="TIGR02868">
    <property type="entry name" value="CydC"/>
    <property type="match status" value="1"/>
</dbReference>
<dbReference type="RefSeq" id="WP_106246522.1">
    <property type="nucleotide sequence ID" value="NZ_PVNG01000016.1"/>
</dbReference>
<evidence type="ECO:0000313" key="14">
    <source>
        <dbReference type="EMBL" id="PRX60656.1"/>
    </source>
</evidence>
<feature type="domain" description="ABC transmembrane type-1" evidence="13">
    <location>
        <begin position="20"/>
        <end position="300"/>
    </location>
</feature>
<keyword evidence="7 14" id="KW-0067">ATP-binding</keyword>
<evidence type="ECO:0000256" key="10">
    <source>
        <dbReference type="ARBA" id="ARBA00023455"/>
    </source>
</evidence>
<dbReference type="Pfam" id="PF00005">
    <property type="entry name" value="ABC_tran"/>
    <property type="match status" value="1"/>
</dbReference>
<dbReference type="InterPro" id="IPR017871">
    <property type="entry name" value="ABC_transporter-like_CS"/>
</dbReference>
<dbReference type="InterPro" id="IPR036640">
    <property type="entry name" value="ABC1_TM_sf"/>
</dbReference>
<dbReference type="PANTHER" id="PTHR24221:SF654">
    <property type="entry name" value="ATP-BINDING CASSETTE SUB-FAMILY B MEMBER 6"/>
    <property type="match status" value="1"/>
</dbReference>
<dbReference type="PROSITE" id="PS50929">
    <property type="entry name" value="ABC_TM1F"/>
    <property type="match status" value="1"/>
</dbReference>
<dbReference type="InterPro" id="IPR003439">
    <property type="entry name" value="ABC_transporter-like_ATP-bd"/>
</dbReference>